<gene>
    <name evidence="3" type="ORF">MEDL_67269</name>
</gene>
<dbReference type="EMBL" id="CAJPWZ010003288">
    <property type="protein sequence ID" value="CAG2255897.1"/>
    <property type="molecule type" value="Genomic_DNA"/>
</dbReference>
<feature type="signal peptide" evidence="1">
    <location>
        <begin position="1"/>
        <end position="19"/>
    </location>
</feature>
<dbReference type="Proteomes" id="UP000683360">
    <property type="component" value="Unassembled WGS sequence"/>
</dbReference>
<dbReference type="SUPFAM" id="SSF57414">
    <property type="entry name" value="Hairpin loop containing domain-like"/>
    <property type="match status" value="1"/>
</dbReference>
<evidence type="ECO:0000313" key="3">
    <source>
        <dbReference type="EMBL" id="CAG2255897.1"/>
    </source>
</evidence>
<dbReference type="InterPro" id="IPR003609">
    <property type="entry name" value="Pan_app"/>
</dbReference>
<proteinExistence type="predicted"/>
<feature type="chain" id="PRO_5035877490" description="Apple domain-containing protein" evidence="1">
    <location>
        <begin position="20"/>
        <end position="157"/>
    </location>
</feature>
<feature type="domain" description="Apple" evidence="2">
    <location>
        <begin position="38"/>
        <end position="79"/>
    </location>
</feature>
<keyword evidence="1" id="KW-0732">Signal</keyword>
<evidence type="ECO:0000259" key="2">
    <source>
        <dbReference type="Pfam" id="PF00024"/>
    </source>
</evidence>
<reference evidence="3" key="1">
    <citation type="submission" date="2021-03" db="EMBL/GenBank/DDBJ databases">
        <authorList>
            <person name="Bekaert M."/>
        </authorList>
    </citation>
    <scope>NUCLEOTIDE SEQUENCE</scope>
</reference>
<name>A0A8S3VPM1_MYTED</name>
<dbReference type="Pfam" id="PF00024">
    <property type="entry name" value="PAN_1"/>
    <property type="match status" value="1"/>
</dbReference>
<protein>
    <recommendedName>
        <fullName evidence="2">Apple domain-containing protein</fullName>
    </recommendedName>
</protein>
<sequence length="157" mass="17496">MLLHAMVSLLLMVHQMVMGNNKISAQSRHDLSNKYEDENIAAIIFATSVIECTLVCAANTQCVSLFYNTITKSCIIHSDPFFYTILTKTAPGWKVYATQDRTGRCLLDLYFYIELDLCFIFGPSTRAGDISCPVHGELVQDGFSNKAKLYINLVAGI</sequence>
<keyword evidence="4" id="KW-1185">Reference proteome</keyword>
<dbReference type="AlphaFoldDB" id="A0A8S3VPM1"/>
<evidence type="ECO:0000313" key="4">
    <source>
        <dbReference type="Proteomes" id="UP000683360"/>
    </source>
</evidence>
<dbReference type="OrthoDB" id="10291281at2759"/>
<evidence type="ECO:0000256" key="1">
    <source>
        <dbReference type="SAM" id="SignalP"/>
    </source>
</evidence>
<accession>A0A8S3VPM1</accession>
<comment type="caution">
    <text evidence="3">The sequence shown here is derived from an EMBL/GenBank/DDBJ whole genome shotgun (WGS) entry which is preliminary data.</text>
</comment>
<organism evidence="3 4">
    <name type="scientific">Mytilus edulis</name>
    <name type="common">Blue mussel</name>
    <dbReference type="NCBI Taxonomy" id="6550"/>
    <lineage>
        <taxon>Eukaryota</taxon>
        <taxon>Metazoa</taxon>
        <taxon>Spiralia</taxon>
        <taxon>Lophotrochozoa</taxon>
        <taxon>Mollusca</taxon>
        <taxon>Bivalvia</taxon>
        <taxon>Autobranchia</taxon>
        <taxon>Pteriomorphia</taxon>
        <taxon>Mytilida</taxon>
        <taxon>Mytiloidea</taxon>
        <taxon>Mytilidae</taxon>
        <taxon>Mytilinae</taxon>
        <taxon>Mytilus</taxon>
    </lineage>
</organism>